<dbReference type="InterPro" id="IPR007305">
    <property type="entry name" value="Vesicle_transpt_Got1/SFT2"/>
</dbReference>
<dbReference type="PANTHER" id="PTHR23137">
    <property type="entry name" value="VESICLE TRANSPORT PROTEIN-RELATED"/>
    <property type="match status" value="1"/>
</dbReference>
<dbReference type="PANTHER" id="PTHR23137:SF36">
    <property type="entry name" value="VESICLE TRANSPORT PROTEIN SFT2C"/>
    <property type="match status" value="1"/>
</dbReference>
<sequence>MHGATLLRADVNSTCLTRRGSYRCFKQEPFLDFLIFVISIFQNIHDSSSFPKADFAAWHTRWTLGSLLFLCSWGAMMGPMTYIRHLISTPRLPFTAAYFGSIALTLYFSLGLRSQILTLIFALIQIGCLVWYLVSYFPMGSSGLRMATSFGASRAAA</sequence>
<comment type="caution">
    <text evidence="9">The sequence shown here is derived from an EMBL/GenBank/DDBJ whole genome shotgun (WGS) entry which is preliminary data.</text>
</comment>
<reference evidence="9" key="1">
    <citation type="submission" date="2021-07" db="EMBL/GenBank/DDBJ databases">
        <authorList>
            <person name="Durling M."/>
        </authorList>
    </citation>
    <scope>NUCLEOTIDE SEQUENCE</scope>
</reference>
<dbReference type="AlphaFoldDB" id="A0A9N9LIN5"/>
<comment type="similarity">
    <text evidence="7 8">Belongs to the SFT2 family.</text>
</comment>
<evidence type="ECO:0000256" key="3">
    <source>
        <dbReference type="ARBA" id="ARBA00022692"/>
    </source>
</evidence>
<evidence type="ECO:0000256" key="2">
    <source>
        <dbReference type="ARBA" id="ARBA00022448"/>
    </source>
</evidence>
<dbReference type="InterPro" id="IPR011691">
    <property type="entry name" value="Vesicle_transpt_SFT2"/>
</dbReference>
<accession>A0A9N9LIN5</accession>
<keyword evidence="3 8" id="KW-0812">Transmembrane</keyword>
<feature type="transmembrane region" description="Helical" evidence="8">
    <location>
        <begin position="92"/>
        <end position="110"/>
    </location>
</feature>
<feature type="transmembrane region" description="Helical" evidence="8">
    <location>
        <begin position="116"/>
        <end position="137"/>
    </location>
</feature>
<organism evidence="9 10">
    <name type="scientific">Hymenoscyphus albidus</name>
    <dbReference type="NCBI Taxonomy" id="595503"/>
    <lineage>
        <taxon>Eukaryota</taxon>
        <taxon>Fungi</taxon>
        <taxon>Dikarya</taxon>
        <taxon>Ascomycota</taxon>
        <taxon>Pezizomycotina</taxon>
        <taxon>Leotiomycetes</taxon>
        <taxon>Helotiales</taxon>
        <taxon>Helotiaceae</taxon>
        <taxon>Hymenoscyphus</taxon>
    </lineage>
</organism>
<gene>
    <name evidence="9" type="ORF">HYALB_00002837</name>
</gene>
<feature type="transmembrane region" description="Helical" evidence="8">
    <location>
        <begin position="64"/>
        <end position="83"/>
    </location>
</feature>
<evidence type="ECO:0000313" key="9">
    <source>
        <dbReference type="EMBL" id="CAG8973512.1"/>
    </source>
</evidence>
<comment type="subcellular location">
    <subcellularLocation>
        <location evidence="8">Golgi apparatus membrane</location>
        <topology evidence="8">Multi-pass membrane protein</topology>
    </subcellularLocation>
    <subcellularLocation>
        <location evidence="1">Membrane</location>
        <topology evidence="1">Multi-pass membrane protein</topology>
    </subcellularLocation>
</comment>
<dbReference type="EMBL" id="CAJVRM010000072">
    <property type="protein sequence ID" value="CAG8973512.1"/>
    <property type="molecule type" value="Genomic_DNA"/>
</dbReference>
<evidence type="ECO:0000256" key="7">
    <source>
        <dbReference type="ARBA" id="ARBA00025800"/>
    </source>
</evidence>
<dbReference type="Pfam" id="PF04178">
    <property type="entry name" value="Got1"/>
    <property type="match status" value="1"/>
</dbReference>
<keyword evidence="10" id="KW-1185">Reference proteome</keyword>
<dbReference type="GO" id="GO:0016192">
    <property type="term" value="P:vesicle-mediated transport"/>
    <property type="evidence" value="ECO:0007669"/>
    <property type="project" value="InterPro"/>
</dbReference>
<dbReference type="GO" id="GO:0015031">
    <property type="term" value="P:protein transport"/>
    <property type="evidence" value="ECO:0007669"/>
    <property type="project" value="UniProtKB-KW"/>
</dbReference>
<dbReference type="GO" id="GO:0000139">
    <property type="term" value="C:Golgi membrane"/>
    <property type="evidence" value="ECO:0007669"/>
    <property type="project" value="UniProtKB-SubCell"/>
</dbReference>
<protein>
    <recommendedName>
        <fullName evidence="8">Protein transport protein SFT2</fullName>
    </recommendedName>
</protein>
<keyword evidence="4 8" id="KW-0653">Protein transport</keyword>
<evidence type="ECO:0000256" key="5">
    <source>
        <dbReference type="ARBA" id="ARBA00022989"/>
    </source>
</evidence>
<keyword evidence="2 8" id="KW-0813">Transport</keyword>
<name>A0A9N9LIN5_9HELO</name>
<evidence type="ECO:0000256" key="6">
    <source>
        <dbReference type="ARBA" id="ARBA00023136"/>
    </source>
</evidence>
<keyword evidence="8" id="KW-0333">Golgi apparatus</keyword>
<evidence type="ECO:0000256" key="4">
    <source>
        <dbReference type="ARBA" id="ARBA00022927"/>
    </source>
</evidence>
<comment type="caution">
    <text evidence="8">Lacks conserved residue(s) required for the propagation of feature annotation.</text>
</comment>
<keyword evidence="6 8" id="KW-0472">Membrane</keyword>
<evidence type="ECO:0000313" key="10">
    <source>
        <dbReference type="Proteomes" id="UP000701801"/>
    </source>
</evidence>
<proteinExistence type="inferred from homology"/>
<comment type="function">
    <text evidence="8">Nonessential protein required for the fusion of transport vesicles derived from the endocytic pathway with the Golgi complex.</text>
</comment>
<keyword evidence="5 8" id="KW-1133">Transmembrane helix</keyword>
<evidence type="ECO:0000256" key="8">
    <source>
        <dbReference type="RuleBase" id="RU363111"/>
    </source>
</evidence>
<dbReference type="OrthoDB" id="660759at2759"/>
<dbReference type="Proteomes" id="UP000701801">
    <property type="component" value="Unassembled WGS sequence"/>
</dbReference>
<evidence type="ECO:0000256" key="1">
    <source>
        <dbReference type="ARBA" id="ARBA00004141"/>
    </source>
</evidence>